<protein>
    <submittedName>
        <fullName evidence="3">Unannotated protein</fullName>
    </submittedName>
</protein>
<evidence type="ECO:0000259" key="2">
    <source>
        <dbReference type="Pfam" id="PF13458"/>
    </source>
</evidence>
<dbReference type="PROSITE" id="PS51257">
    <property type="entry name" value="PROKAR_LIPOPROTEIN"/>
    <property type="match status" value="1"/>
</dbReference>
<dbReference type="InterPro" id="IPR051010">
    <property type="entry name" value="BCAA_transport"/>
</dbReference>
<accession>A0A6J6CW09</accession>
<dbReference type="AlphaFoldDB" id="A0A6J6CW09"/>
<organism evidence="3">
    <name type="scientific">freshwater metagenome</name>
    <dbReference type="NCBI Taxonomy" id="449393"/>
    <lineage>
        <taxon>unclassified sequences</taxon>
        <taxon>metagenomes</taxon>
        <taxon>ecological metagenomes</taxon>
    </lineage>
</organism>
<dbReference type="PANTHER" id="PTHR30483:SF6">
    <property type="entry name" value="PERIPLASMIC BINDING PROTEIN OF ABC TRANSPORTER FOR NATURAL AMINO ACIDS"/>
    <property type="match status" value="1"/>
</dbReference>
<dbReference type="PANTHER" id="PTHR30483">
    <property type="entry name" value="LEUCINE-SPECIFIC-BINDING PROTEIN"/>
    <property type="match status" value="1"/>
</dbReference>
<reference evidence="3" key="1">
    <citation type="submission" date="2020-05" db="EMBL/GenBank/DDBJ databases">
        <authorList>
            <person name="Chiriac C."/>
            <person name="Salcher M."/>
            <person name="Ghai R."/>
            <person name="Kavagutti S V."/>
        </authorList>
    </citation>
    <scope>NUCLEOTIDE SEQUENCE</scope>
</reference>
<dbReference type="Gene3D" id="3.40.50.2300">
    <property type="match status" value="1"/>
</dbReference>
<dbReference type="InterPro" id="IPR028082">
    <property type="entry name" value="Peripla_BP_I"/>
</dbReference>
<name>A0A6J6CW09_9ZZZZ</name>
<evidence type="ECO:0000313" key="3">
    <source>
        <dbReference type="EMBL" id="CAB4555721.1"/>
    </source>
</evidence>
<keyword evidence="1" id="KW-0732">Signal</keyword>
<dbReference type="Pfam" id="PF13458">
    <property type="entry name" value="Peripla_BP_6"/>
    <property type="match status" value="1"/>
</dbReference>
<dbReference type="SUPFAM" id="SSF53822">
    <property type="entry name" value="Periplasmic binding protein-like I"/>
    <property type="match status" value="1"/>
</dbReference>
<evidence type="ECO:0000256" key="1">
    <source>
        <dbReference type="ARBA" id="ARBA00022729"/>
    </source>
</evidence>
<proteinExistence type="predicted"/>
<feature type="domain" description="Leucine-binding protein" evidence="2">
    <location>
        <begin position="47"/>
        <end position="159"/>
    </location>
</feature>
<sequence>MSTISSRRIATLATLVASASLLAGCSFLPMPVPTPTPTPTASGDGVLRIGDMTPLTGALSGTAGAQAAGIELAVREINEAGGVMDAPIEVWHRDAGDGDPAKTAASFAQLLEKDVDVVIAPASAAVMDVLLPLAQKAGILVVAPATQATAPAGARVGPIVPDDDFVAGLRSSDPNLSELSYGAEAYELTTALALSAEFLNDDGATSLSWALSHIQGPGITCTSFGACLSVLATEPAIAYRGPAGVFHYDVATGTVVFGEIVTVSPTPKPTNSTKK</sequence>
<gene>
    <name evidence="3" type="ORF">UFOPK1591_00360</name>
</gene>
<dbReference type="EMBL" id="CAEZTD010000017">
    <property type="protein sequence ID" value="CAB4555721.1"/>
    <property type="molecule type" value="Genomic_DNA"/>
</dbReference>
<dbReference type="InterPro" id="IPR028081">
    <property type="entry name" value="Leu-bd"/>
</dbReference>